<name>A0ACC0TR72_9AGAM</name>
<protein>
    <submittedName>
        <fullName evidence="1">YHYH protein-domain-containing protein</fullName>
    </submittedName>
</protein>
<accession>A0ACC0TR72</accession>
<gene>
    <name evidence="1" type="ORF">F5148DRAFT_1154783</name>
</gene>
<keyword evidence="2" id="KW-1185">Reference proteome</keyword>
<organism evidence="1 2">
    <name type="scientific">Russula earlei</name>
    <dbReference type="NCBI Taxonomy" id="71964"/>
    <lineage>
        <taxon>Eukaryota</taxon>
        <taxon>Fungi</taxon>
        <taxon>Dikarya</taxon>
        <taxon>Basidiomycota</taxon>
        <taxon>Agaricomycotina</taxon>
        <taxon>Agaricomycetes</taxon>
        <taxon>Russulales</taxon>
        <taxon>Russulaceae</taxon>
        <taxon>Russula</taxon>
    </lineage>
</organism>
<sequence>MAFTQLVEAYQHMVYNVVLNIVNHTQEAEDVAQEVFIQKARKRLHIIKSLVGIDNSDAEMVTDFHHPGIQLDNKEKAATLFKAMKQLPDNQRTAFLLIKAEGLTYGEAEEMLNSLDGMQQAQAPAFFANPFTGTYGTRIIATAKAMVPGEKAGRLLSVIVIVLLIANMVTMVVFWTTREKKIDGPSTAQGNVAEFLTRELQFDSAQKGAYLKLREEHQDKVREIRSHTREAKDALFNLLQKPAVTNEELQWALNDIGQNEMALDKQPLPIFNRRPEGPPPPDGGPGGPGFPPPAAGKALPDVFKKFGSSVTVSVEGDYVILKSNGLPDHKTPYYQGTQWASTLYEAYNGTNANWSQNPNKIASQNLEFRIPLNPAVSSDHGETPLGPMGIAINGVPLFNQYAAGRVALTTEINSFDEYNGHPQQSGQYHYHVEPLYITANKGKDALIGFLLDGFPVYGPMENGKTLTNSDLDTYHGHTAATADYPNGIYHYHITSESPYINGVGYYGTAGSPGIFLLRTIPHLIRD</sequence>
<evidence type="ECO:0000313" key="1">
    <source>
        <dbReference type="EMBL" id="KAI9434532.1"/>
    </source>
</evidence>
<comment type="caution">
    <text evidence="1">The sequence shown here is derived from an EMBL/GenBank/DDBJ whole genome shotgun (WGS) entry which is preliminary data.</text>
</comment>
<evidence type="ECO:0000313" key="2">
    <source>
        <dbReference type="Proteomes" id="UP001207468"/>
    </source>
</evidence>
<dbReference type="EMBL" id="JAGFNK010001139">
    <property type="protein sequence ID" value="KAI9434532.1"/>
    <property type="molecule type" value="Genomic_DNA"/>
</dbReference>
<proteinExistence type="predicted"/>
<dbReference type="Proteomes" id="UP001207468">
    <property type="component" value="Unassembled WGS sequence"/>
</dbReference>
<reference evidence="1" key="1">
    <citation type="submission" date="2021-03" db="EMBL/GenBank/DDBJ databases">
        <title>Evolutionary priming and transition to the ectomycorrhizal habit in an iconic lineage of mushroom-forming fungi: is preadaptation a requirement?</title>
        <authorList>
            <consortium name="DOE Joint Genome Institute"/>
            <person name="Looney B.P."/>
            <person name="Miyauchi S."/>
            <person name="Morin E."/>
            <person name="Drula E."/>
            <person name="Courty P.E."/>
            <person name="Chicoki N."/>
            <person name="Fauchery L."/>
            <person name="Kohler A."/>
            <person name="Kuo A."/>
            <person name="LaButti K."/>
            <person name="Pangilinan J."/>
            <person name="Lipzen A."/>
            <person name="Riley R."/>
            <person name="Andreopoulos W."/>
            <person name="He G."/>
            <person name="Johnson J."/>
            <person name="Barry K.W."/>
            <person name="Grigoriev I.V."/>
            <person name="Nagy L."/>
            <person name="Hibbett D."/>
            <person name="Henrissat B."/>
            <person name="Matheny P.B."/>
            <person name="Labbe J."/>
            <person name="Martin A.F."/>
        </authorList>
    </citation>
    <scope>NUCLEOTIDE SEQUENCE</scope>
    <source>
        <strain evidence="1">BPL698</strain>
    </source>
</reference>